<dbReference type="Gene3D" id="1.25.40.10">
    <property type="entry name" value="Tetratricopeptide repeat domain"/>
    <property type="match status" value="1"/>
</dbReference>
<dbReference type="Proteomes" id="UP000240638">
    <property type="component" value="Unassembled WGS sequence"/>
</dbReference>
<dbReference type="SUPFAM" id="SSF48452">
    <property type="entry name" value="TPR-like"/>
    <property type="match status" value="1"/>
</dbReference>
<dbReference type="Pfam" id="PF14559">
    <property type="entry name" value="TPR_19"/>
    <property type="match status" value="1"/>
</dbReference>
<gene>
    <name evidence="2" type="ORF">C9I57_14690</name>
</gene>
<dbReference type="PROSITE" id="PS50005">
    <property type="entry name" value="TPR"/>
    <property type="match status" value="2"/>
</dbReference>
<dbReference type="InterPro" id="IPR011990">
    <property type="entry name" value="TPR-like_helical_dom_sf"/>
</dbReference>
<dbReference type="InterPro" id="IPR002201">
    <property type="entry name" value="Glyco_trans_9"/>
</dbReference>
<dbReference type="GO" id="GO:0016757">
    <property type="term" value="F:glycosyltransferase activity"/>
    <property type="evidence" value="ECO:0007669"/>
    <property type="project" value="InterPro"/>
</dbReference>
<dbReference type="RefSeq" id="WP_107151378.1">
    <property type="nucleotide sequence ID" value="NZ_PYUC01000006.1"/>
</dbReference>
<organism evidence="2 3">
    <name type="scientific">Trinickia symbiotica</name>
    <dbReference type="NCBI Taxonomy" id="863227"/>
    <lineage>
        <taxon>Bacteria</taxon>
        <taxon>Pseudomonadati</taxon>
        <taxon>Pseudomonadota</taxon>
        <taxon>Betaproteobacteria</taxon>
        <taxon>Burkholderiales</taxon>
        <taxon>Burkholderiaceae</taxon>
        <taxon>Trinickia</taxon>
    </lineage>
</organism>
<evidence type="ECO:0000256" key="1">
    <source>
        <dbReference type="PROSITE-ProRule" id="PRU00339"/>
    </source>
</evidence>
<proteinExistence type="predicted"/>
<dbReference type="SMART" id="SM00028">
    <property type="entry name" value="TPR"/>
    <property type="match status" value="4"/>
</dbReference>
<evidence type="ECO:0000313" key="3">
    <source>
        <dbReference type="Proteomes" id="UP000240638"/>
    </source>
</evidence>
<keyword evidence="1" id="KW-0802">TPR repeat</keyword>
<accession>A0A2T3XUV1</accession>
<dbReference type="InterPro" id="IPR019734">
    <property type="entry name" value="TPR_rpt"/>
</dbReference>
<name>A0A2T3XUV1_9BURK</name>
<dbReference type="Pfam" id="PF01075">
    <property type="entry name" value="Glyco_transf_9"/>
    <property type="match status" value="1"/>
</dbReference>
<sequence length="507" mass="55819">MSIGPQPALTRADRYQAALALYSNGRFLDALTILLPLLEPGEPDKATVAETLNLAAACSLSLDRKTDAEMYWRQAIRLKPDYDQAHYNLGVLLHGIGRWDEAESSYRQALAIRPDYLDARHNLCALLKTRDRLLDAEAVCREALVLLPDSAVIHHDLGTVLMDLGRLHEAEAAYRKALATQPGYADAKAKLGALMLATGRFAEGWPLYEARYDKTLTDRTSFAPEFTYPQWRGESLEGKAVLVWQEQGFGDMIQFGRYLALLKARGAAWITLACAPVLHGLFGTLAYLDAVVDGQSELARAEYDFWTLPLSIPFRLGTTVESIPSAVYLKPSAELVAKWRERLAPLTGLRVGLVWKGHPGHGNDAHRSLPSLETLAPLLSLPGVSFVSLQKEQGENELQSLGAYRRVLDLAGDIHDFADSAAVIAQLDLVVCVDTAVAHLAGGLGKPCWVLLPASGTDWRWMRERTDSPWYPGTTRLFRQSRAGDWVSVVEEVAKACADDAAAMECR</sequence>
<dbReference type="EMBL" id="PYUC01000006">
    <property type="protein sequence ID" value="PTB20306.1"/>
    <property type="molecule type" value="Genomic_DNA"/>
</dbReference>
<evidence type="ECO:0000313" key="2">
    <source>
        <dbReference type="EMBL" id="PTB20306.1"/>
    </source>
</evidence>
<dbReference type="Pfam" id="PF13432">
    <property type="entry name" value="TPR_16"/>
    <property type="match status" value="1"/>
</dbReference>
<dbReference type="PANTHER" id="PTHR44809:SF1">
    <property type="entry name" value="PROTEIN O-MANNOSYL-TRANSFERASE TMTC1"/>
    <property type="match status" value="1"/>
</dbReference>
<reference evidence="2 3" key="1">
    <citation type="submission" date="2018-03" db="EMBL/GenBank/DDBJ databases">
        <title>Whole genome analyses suggest that Burkholderia sensu lato contains two further novel genera in the rhizoxinica-symbiotica group Mycetohabitans gen. nov., and Trinickia gen. nov.: implications for the evolution of diazotrophy and nodulation in the Burkholderiaceae.</title>
        <authorList>
            <person name="Estrada De Los Santos P."/>
            <person name="Palmer M."/>
            <person name="Chavez-Ramirez B."/>
            <person name="Steenkamp E.T."/>
            <person name="Hirsch A.M."/>
            <person name="Manyaka P."/>
            <person name="Maluk M."/>
            <person name="Lafos M."/>
            <person name="Crook M."/>
            <person name="Gross E."/>
            <person name="Simon M.F."/>
            <person name="Bueno Dos Reis Junior F."/>
            <person name="Poole P.S."/>
            <person name="Venter S.N."/>
            <person name="James E.K."/>
        </authorList>
    </citation>
    <scope>NUCLEOTIDE SEQUENCE [LARGE SCALE GENOMIC DNA]</scope>
    <source>
        <strain evidence="2 3">JPY-366</strain>
    </source>
</reference>
<dbReference type="SUPFAM" id="SSF53756">
    <property type="entry name" value="UDP-Glycosyltransferase/glycogen phosphorylase"/>
    <property type="match status" value="1"/>
</dbReference>
<dbReference type="InterPro" id="IPR052943">
    <property type="entry name" value="TMTC_O-mannosyl-trnsfr"/>
</dbReference>
<dbReference type="PANTHER" id="PTHR44809">
    <property type="match status" value="1"/>
</dbReference>
<comment type="caution">
    <text evidence="2">The sequence shown here is derived from an EMBL/GenBank/DDBJ whole genome shotgun (WGS) entry which is preliminary data.</text>
</comment>
<dbReference type="PROSITE" id="PS50293">
    <property type="entry name" value="TPR_REGION"/>
    <property type="match status" value="1"/>
</dbReference>
<feature type="repeat" description="TPR" evidence="1">
    <location>
        <begin position="151"/>
        <end position="184"/>
    </location>
</feature>
<feature type="repeat" description="TPR" evidence="1">
    <location>
        <begin position="83"/>
        <end position="116"/>
    </location>
</feature>
<dbReference type="Gene3D" id="3.40.50.2000">
    <property type="entry name" value="Glycogen Phosphorylase B"/>
    <property type="match status" value="1"/>
</dbReference>
<protein>
    <submittedName>
        <fullName evidence="2">Uncharacterized protein</fullName>
    </submittedName>
</protein>
<dbReference type="AlphaFoldDB" id="A0A2T3XUV1"/>